<evidence type="ECO:0000313" key="3">
    <source>
        <dbReference type="EMBL" id="ELU05990.1"/>
    </source>
</evidence>
<feature type="compositionally biased region" description="Polar residues" evidence="1">
    <location>
        <begin position="388"/>
        <end position="399"/>
    </location>
</feature>
<organism evidence="3">
    <name type="scientific">Capitella teleta</name>
    <name type="common">Polychaete worm</name>
    <dbReference type="NCBI Taxonomy" id="283909"/>
    <lineage>
        <taxon>Eukaryota</taxon>
        <taxon>Metazoa</taxon>
        <taxon>Spiralia</taxon>
        <taxon>Lophotrochozoa</taxon>
        <taxon>Annelida</taxon>
        <taxon>Polychaeta</taxon>
        <taxon>Sedentaria</taxon>
        <taxon>Scolecida</taxon>
        <taxon>Capitellidae</taxon>
        <taxon>Capitella</taxon>
    </lineage>
</organism>
<dbReference type="EMBL" id="KB301027">
    <property type="protein sequence ID" value="ELU05990.1"/>
    <property type="molecule type" value="Genomic_DNA"/>
</dbReference>
<dbReference type="Pfam" id="PF18115">
    <property type="entry name" value="Tudor_3"/>
    <property type="match status" value="1"/>
</dbReference>
<dbReference type="EnsemblMetazoa" id="CapteT226231">
    <property type="protein sequence ID" value="CapteP226231"/>
    <property type="gene ID" value="CapteG226231"/>
</dbReference>
<feature type="region of interest" description="Disordered" evidence="1">
    <location>
        <begin position="1"/>
        <end position="200"/>
    </location>
</feature>
<proteinExistence type="predicted"/>
<accession>R7UIH0</accession>
<feature type="compositionally biased region" description="Polar residues" evidence="1">
    <location>
        <begin position="413"/>
        <end position="426"/>
    </location>
</feature>
<gene>
    <name evidence="3" type="ORF">CAPTEDRAFT_226231</name>
</gene>
<dbReference type="Pfam" id="PF09038">
    <property type="entry name" value="53-BP1_Tudor"/>
    <property type="match status" value="1"/>
</dbReference>
<feature type="region of interest" description="Disordered" evidence="1">
    <location>
        <begin position="413"/>
        <end position="494"/>
    </location>
</feature>
<evidence type="ECO:0000313" key="5">
    <source>
        <dbReference type="Proteomes" id="UP000014760"/>
    </source>
</evidence>
<feature type="compositionally biased region" description="Polar residues" evidence="1">
    <location>
        <begin position="477"/>
        <end position="491"/>
    </location>
</feature>
<dbReference type="Proteomes" id="UP000014760">
    <property type="component" value="Unassembled WGS sequence"/>
</dbReference>
<feature type="compositionally biased region" description="Basic and acidic residues" evidence="1">
    <location>
        <begin position="146"/>
        <end position="167"/>
    </location>
</feature>
<feature type="domain" description="Tudor" evidence="2">
    <location>
        <begin position="709"/>
        <end position="765"/>
    </location>
</feature>
<dbReference type="InterPro" id="IPR041297">
    <property type="entry name" value="Crb2_Tudor"/>
</dbReference>
<feature type="region of interest" description="Disordered" evidence="1">
    <location>
        <begin position="848"/>
        <end position="887"/>
    </location>
</feature>
<reference evidence="4" key="3">
    <citation type="submission" date="2015-06" db="UniProtKB">
        <authorList>
            <consortium name="EnsemblMetazoa"/>
        </authorList>
    </citation>
    <scope>IDENTIFICATION</scope>
</reference>
<feature type="region of interest" description="Disordered" evidence="1">
    <location>
        <begin position="281"/>
        <end position="302"/>
    </location>
</feature>
<feature type="compositionally biased region" description="Low complexity" evidence="1">
    <location>
        <begin position="449"/>
        <end position="476"/>
    </location>
</feature>
<evidence type="ECO:0000313" key="4">
    <source>
        <dbReference type="EnsemblMetazoa" id="CapteP226231"/>
    </source>
</evidence>
<feature type="region of interest" description="Disordered" evidence="1">
    <location>
        <begin position="369"/>
        <end position="399"/>
    </location>
</feature>
<reference evidence="5" key="1">
    <citation type="submission" date="2012-12" db="EMBL/GenBank/DDBJ databases">
        <authorList>
            <person name="Hellsten U."/>
            <person name="Grimwood J."/>
            <person name="Chapman J.A."/>
            <person name="Shapiro H."/>
            <person name="Aerts A."/>
            <person name="Otillar R.P."/>
            <person name="Terry A.Y."/>
            <person name="Boore J.L."/>
            <person name="Simakov O."/>
            <person name="Marletaz F."/>
            <person name="Cho S.-J."/>
            <person name="Edsinger-Gonzales E."/>
            <person name="Havlak P."/>
            <person name="Kuo D.-H."/>
            <person name="Larsson T."/>
            <person name="Lv J."/>
            <person name="Arendt D."/>
            <person name="Savage R."/>
            <person name="Osoegawa K."/>
            <person name="de Jong P."/>
            <person name="Lindberg D.R."/>
            <person name="Seaver E.C."/>
            <person name="Weisblat D.A."/>
            <person name="Putnam N.H."/>
            <person name="Grigoriev I.V."/>
            <person name="Rokhsar D.S."/>
        </authorList>
    </citation>
    <scope>NUCLEOTIDE SEQUENCE</scope>
    <source>
        <strain evidence="5">I ESC-2004</strain>
    </source>
</reference>
<dbReference type="STRING" id="283909.R7UIH0"/>
<sequence length="930" mass="101441">MGLEEREKDQPTPEEGHDEADAGVNDPEEEDDDEGSNQSQQDHCDSEPGYSDASTAVVGRGSSPAASGNEAVTQDFMLQMSVSQNQCTMEEKRLSKSLSSEEKTSVSSGSGDAEGILDALQHDTLENTPTPHHRTVIENPKVGNFRLEKPPLPEHFDKVDENSEKSIFKSARQKVMSPKKTASTSSESVEKQTPSDPFDDICLDKNKNECLTTPSKGIATGSHGIDFTTEDAQVPGCSKELAVSELSLTKAKKSVTRLRDRETPKSRMAGGKRVRTLLEMKSQASSSSDEKMNDPYYFKSTQSQQKKAQPVVTLGERSIHTTKITTVLSRVMIVVEERVDGTAVNTRVDQREEVISTDIITNDEVVTPSLSSASTSMTSGDLGDISSIERSSGSKTASSGEAVNTVILQHSAVSKDSVPGTPSITKIPSPPDDDPTTFVKPAIPRKRSSVGSPDKSKSSKSTESFRRSSSLFSTFSENVSPENQSKSSKSTDSAHRSASLFSTFSEHDLLPAGESHNETVIEKEKHDEKSTVDLKNLSNIEVALPRLATGHLAEGTNVFAMWKNKSFYPGKIKSNLTRDRYTVQYEDGAVKQVKAADLIICNLLRKGHDLMMEYEGDWVLRATVVGHEKLESGEIVHVVERKTPDGDTKRHEVPRHQVSLSADQSAALKAAIKESSADFVQETPTQTSEPPQPSGKEIIPQSLPFLPTQVLKIGESVFARWRGRNFYPGTISVSHPDRLYTVAFADGTVREVHEHDLIVCSMLPAGQNVMVLTGAEWAEEAVILGYCAAKLGRGYQVQFQDSSQREISCEDVYLSKDQATSLIADIKPAIRTVFDDVSLDNLVDGKRKRVATPATPKSTKKRNPSTRKKGQKATDPKATSTPSSAEILKKSGNKFALDRNLVSSVISVDDDNKATPYASPKPMGKFKSRT</sequence>
<dbReference type="OMA" id="NEVGGCP"/>
<dbReference type="EMBL" id="AMQN01007616">
    <property type="status" value="NOT_ANNOTATED_CDS"/>
    <property type="molecule type" value="Genomic_DNA"/>
</dbReference>
<feature type="compositionally biased region" description="Basic residues" evidence="1">
    <location>
        <begin position="858"/>
        <end position="871"/>
    </location>
</feature>
<dbReference type="AlphaFoldDB" id="R7UIH0"/>
<keyword evidence="5" id="KW-1185">Reference proteome</keyword>
<feature type="compositionally biased region" description="Low complexity" evidence="1">
    <location>
        <begin position="369"/>
        <end position="379"/>
    </location>
</feature>
<dbReference type="SMART" id="SM00333">
    <property type="entry name" value="TUDOR"/>
    <property type="match status" value="2"/>
</dbReference>
<protein>
    <recommendedName>
        <fullName evidence="2">Tudor domain-containing protein</fullName>
    </recommendedName>
</protein>
<feature type="domain" description="Tudor" evidence="2">
    <location>
        <begin position="550"/>
        <end position="606"/>
    </location>
</feature>
<feature type="compositionally biased region" description="Polar residues" evidence="1">
    <location>
        <begin position="180"/>
        <end position="195"/>
    </location>
</feature>
<feature type="compositionally biased region" description="Basic and acidic residues" evidence="1">
    <location>
        <begin position="89"/>
        <end position="104"/>
    </location>
</feature>
<dbReference type="InterPro" id="IPR015125">
    <property type="entry name" value="53-BP1_Tudor"/>
</dbReference>
<feature type="non-terminal residue" evidence="3">
    <location>
        <position position="930"/>
    </location>
</feature>
<dbReference type="SUPFAM" id="SSF63748">
    <property type="entry name" value="Tudor/PWWP/MBT"/>
    <property type="match status" value="2"/>
</dbReference>
<dbReference type="Gene3D" id="2.30.30.140">
    <property type="match status" value="2"/>
</dbReference>
<feature type="region of interest" description="Disordered" evidence="1">
    <location>
        <begin position="908"/>
        <end position="930"/>
    </location>
</feature>
<name>R7UIH0_CAPTE</name>
<evidence type="ECO:0000256" key="1">
    <source>
        <dbReference type="SAM" id="MobiDB-lite"/>
    </source>
</evidence>
<feature type="compositionally biased region" description="Acidic residues" evidence="1">
    <location>
        <begin position="26"/>
        <end position="35"/>
    </location>
</feature>
<evidence type="ECO:0000259" key="2">
    <source>
        <dbReference type="SMART" id="SM00333"/>
    </source>
</evidence>
<dbReference type="CDD" id="cd20383">
    <property type="entry name" value="Tudor_53BP1"/>
    <property type="match status" value="1"/>
</dbReference>
<dbReference type="HOGENOM" id="CLU_314646_0_0_1"/>
<feature type="region of interest" description="Disordered" evidence="1">
    <location>
        <begin position="678"/>
        <end position="697"/>
    </location>
</feature>
<feature type="compositionally biased region" description="Basic and acidic residues" evidence="1">
    <location>
        <begin position="1"/>
        <end position="15"/>
    </location>
</feature>
<reference evidence="3 5" key="2">
    <citation type="journal article" date="2013" name="Nature">
        <title>Insights into bilaterian evolution from three spiralian genomes.</title>
        <authorList>
            <person name="Simakov O."/>
            <person name="Marletaz F."/>
            <person name="Cho S.J."/>
            <person name="Edsinger-Gonzales E."/>
            <person name="Havlak P."/>
            <person name="Hellsten U."/>
            <person name="Kuo D.H."/>
            <person name="Larsson T."/>
            <person name="Lv J."/>
            <person name="Arendt D."/>
            <person name="Savage R."/>
            <person name="Osoegawa K."/>
            <person name="de Jong P."/>
            <person name="Grimwood J."/>
            <person name="Chapman J.A."/>
            <person name="Shapiro H."/>
            <person name="Aerts A."/>
            <person name="Otillar R.P."/>
            <person name="Terry A.Y."/>
            <person name="Boore J.L."/>
            <person name="Grigoriev I.V."/>
            <person name="Lindberg D.R."/>
            <person name="Seaver E.C."/>
            <person name="Weisblat D.A."/>
            <person name="Putnam N.H."/>
            <person name="Rokhsar D.S."/>
        </authorList>
    </citation>
    <scope>NUCLEOTIDE SEQUENCE</scope>
    <source>
        <strain evidence="3 5">I ESC-2004</strain>
    </source>
</reference>
<dbReference type="OrthoDB" id="129353at2759"/>
<dbReference type="InterPro" id="IPR002999">
    <property type="entry name" value="Tudor"/>
</dbReference>